<accession>A0A0S3TDJ3</accession>
<dbReference type="EMBL" id="AP015135">
    <property type="protein sequence ID" value="BAU03207.1"/>
    <property type="molecule type" value="Genomic_DNA"/>
</dbReference>
<dbReference type="AlphaFoldDB" id="A0A0S3TDJ3"/>
<name>A0A0S3TDJ3_PHAAN</name>
<feature type="non-terminal residue" evidence="2">
    <location>
        <position position="120"/>
    </location>
</feature>
<gene>
    <name evidence="2" type="primary">Vigan.UMG041900</name>
    <name evidence="2" type="ORF">VIGAN_UM041900</name>
</gene>
<protein>
    <submittedName>
        <fullName evidence="2">Uncharacterized protein</fullName>
    </submittedName>
</protein>
<evidence type="ECO:0000256" key="1">
    <source>
        <dbReference type="SAM" id="MobiDB-lite"/>
    </source>
</evidence>
<proteinExistence type="predicted"/>
<reference evidence="2" key="1">
    <citation type="journal article" date="2015" name="Sci. Rep.">
        <title>The power of single molecule real-time sequencing technology in the de novo assembly of a eukaryotic genome.</title>
        <authorList>
            <person name="Sakai H."/>
            <person name="Naito K."/>
            <person name="Ogiso-Tanaka E."/>
            <person name="Takahashi Y."/>
            <person name="Iseki K."/>
            <person name="Muto C."/>
            <person name="Satou K."/>
            <person name="Teruya K."/>
            <person name="Shiroma A."/>
            <person name="Shimoji M."/>
            <person name="Hirano T."/>
            <person name="Itoh T."/>
            <person name="Kaga A."/>
            <person name="Tomooka N."/>
        </authorList>
    </citation>
    <scope>NUCLEOTIDE SEQUENCE</scope>
</reference>
<feature type="region of interest" description="Disordered" evidence="1">
    <location>
        <begin position="1"/>
        <end position="83"/>
    </location>
</feature>
<sequence length="120" mass="13034">MAESNSSIVSVIPSLDHNPPTPVSPHTEIIPHRAPMDSPPPQDNGESPTSDSSPSSHPPTPPGENDSAWPIVLRKGTRSTRNPHPIYNFLSYHRMSPSYFSLLSSVSSVVIPKNMKEALD</sequence>
<evidence type="ECO:0000313" key="2">
    <source>
        <dbReference type="EMBL" id="BAU03207.1"/>
    </source>
</evidence>
<organism evidence="2">
    <name type="scientific">Vigna angularis var. angularis</name>
    <dbReference type="NCBI Taxonomy" id="157739"/>
    <lineage>
        <taxon>Eukaryota</taxon>
        <taxon>Viridiplantae</taxon>
        <taxon>Streptophyta</taxon>
        <taxon>Embryophyta</taxon>
        <taxon>Tracheophyta</taxon>
        <taxon>Spermatophyta</taxon>
        <taxon>Magnoliopsida</taxon>
        <taxon>eudicotyledons</taxon>
        <taxon>Gunneridae</taxon>
        <taxon>Pentapetalae</taxon>
        <taxon>rosids</taxon>
        <taxon>fabids</taxon>
        <taxon>Fabales</taxon>
        <taxon>Fabaceae</taxon>
        <taxon>Papilionoideae</taxon>
        <taxon>50 kb inversion clade</taxon>
        <taxon>NPAAA clade</taxon>
        <taxon>indigoferoid/millettioid clade</taxon>
        <taxon>Phaseoleae</taxon>
        <taxon>Vigna</taxon>
    </lineage>
</organism>
<dbReference type="OrthoDB" id="1306334at2759"/>